<evidence type="ECO:0000313" key="8">
    <source>
        <dbReference type="Proteomes" id="UP000022910"/>
    </source>
</evidence>
<feature type="domain" description="Protein kinase" evidence="6">
    <location>
        <begin position="137"/>
        <end position="410"/>
    </location>
</feature>
<keyword evidence="3" id="KW-0418">Kinase</keyword>
<dbReference type="AlphaFoldDB" id="A0A015LWD7"/>
<dbReference type="InterPro" id="IPR011009">
    <property type="entry name" value="Kinase-like_dom_sf"/>
</dbReference>
<evidence type="ECO:0000256" key="2">
    <source>
        <dbReference type="ARBA" id="ARBA00022741"/>
    </source>
</evidence>
<evidence type="ECO:0000256" key="5">
    <source>
        <dbReference type="SAM" id="MobiDB-lite"/>
    </source>
</evidence>
<name>A0A015LWD7_RHIIW</name>
<comment type="caution">
    <text evidence="7">The sequence shown here is derived from an EMBL/GenBank/DDBJ whole genome shotgun (WGS) entry which is preliminary data.</text>
</comment>
<keyword evidence="8" id="KW-1185">Reference proteome</keyword>
<dbReference type="GO" id="GO:0005524">
    <property type="term" value="F:ATP binding"/>
    <property type="evidence" value="ECO:0007669"/>
    <property type="project" value="UniProtKB-KW"/>
</dbReference>
<dbReference type="SMR" id="A0A015LWD7"/>
<dbReference type="InterPro" id="IPR051681">
    <property type="entry name" value="Ser/Thr_Kinases-Pseudokinases"/>
</dbReference>
<dbReference type="Gene3D" id="1.10.510.10">
    <property type="entry name" value="Transferase(Phosphotransferase) domain 1"/>
    <property type="match status" value="1"/>
</dbReference>
<evidence type="ECO:0000259" key="6">
    <source>
        <dbReference type="PROSITE" id="PS50011"/>
    </source>
</evidence>
<reference evidence="7 8" key="1">
    <citation type="submission" date="2014-02" db="EMBL/GenBank/DDBJ databases">
        <title>Single nucleus genome sequencing reveals high similarity among nuclei of an endomycorrhizal fungus.</title>
        <authorList>
            <person name="Lin K."/>
            <person name="Geurts R."/>
            <person name="Zhang Z."/>
            <person name="Limpens E."/>
            <person name="Saunders D.G."/>
            <person name="Mu D."/>
            <person name="Pang E."/>
            <person name="Cao H."/>
            <person name="Cha H."/>
            <person name="Lin T."/>
            <person name="Zhou Q."/>
            <person name="Shang Y."/>
            <person name="Li Y."/>
            <person name="Ivanov S."/>
            <person name="Sharma T."/>
            <person name="Velzen R.V."/>
            <person name="Ruijter N.D."/>
            <person name="Aanen D.K."/>
            <person name="Win J."/>
            <person name="Kamoun S."/>
            <person name="Bisseling T."/>
            <person name="Huang S."/>
        </authorList>
    </citation>
    <scope>NUCLEOTIDE SEQUENCE [LARGE SCALE GENOMIC DNA]</scope>
    <source>
        <strain evidence="8">DAOM197198w</strain>
    </source>
</reference>
<keyword evidence="1" id="KW-0808">Transferase</keyword>
<keyword evidence="2" id="KW-0547">Nucleotide-binding</keyword>
<protein>
    <submittedName>
        <fullName evidence="7">Skm1p</fullName>
    </submittedName>
</protein>
<dbReference type="OrthoDB" id="1911848at2759"/>
<dbReference type="SUPFAM" id="SSF56112">
    <property type="entry name" value="Protein kinase-like (PK-like)"/>
    <property type="match status" value="1"/>
</dbReference>
<dbReference type="PROSITE" id="PS50011">
    <property type="entry name" value="PROTEIN_KINASE_DOM"/>
    <property type="match status" value="1"/>
</dbReference>
<dbReference type="InterPro" id="IPR000719">
    <property type="entry name" value="Prot_kinase_dom"/>
</dbReference>
<dbReference type="Pfam" id="PF07714">
    <property type="entry name" value="PK_Tyr_Ser-Thr"/>
    <property type="match status" value="1"/>
</dbReference>
<feature type="compositionally biased region" description="Polar residues" evidence="5">
    <location>
        <begin position="520"/>
        <end position="531"/>
    </location>
</feature>
<dbReference type="EMBL" id="JEMT01026557">
    <property type="protein sequence ID" value="EXX58983.1"/>
    <property type="molecule type" value="Genomic_DNA"/>
</dbReference>
<gene>
    <name evidence="7" type="ORF">RirG_192830</name>
</gene>
<evidence type="ECO:0000256" key="1">
    <source>
        <dbReference type="ARBA" id="ARBA00022679"/>
    </source>
</evidence>
<accession>A0A015LWD7</accession>
<dbReference type="InterPro" id="IPR001245">
    <property type="entry name" value="Ser-Thr/Tyr_kinase_cat_dom"/>
</dbReference>
<evidence type="ECO:0000256" key="4">
    <source>
        <dbReference type="ARBA" id="ARBA00022840"/>
    </source>
</evidence>
<keyword evidence="4" id="KW-0067">ATP-binding</keyword>
<dbReference type="GO" id="GO:0004674">
    <property type="term" value="F:protein serine/threonine kinase activity"/>
    <property type="evidence" value="ECO:0007669"/>
    <property type="project" value="TreeGrafter"/>
</dbReference>
<evidence type="ECO:0000256" key="3">
    <source>
        <dbReference type="ARBA" id="ARBA00022777"/>
    </source>
</evidence>
<dbReference type="PANTHER" id="PTHR44329:SF288">
    <property type="entry name" value="MITOGEN-ACTIVATED PROTEIN KINASE KINASE KINASE 20"/>
    <property type="match status" value="1"/>
</dbReference>
<dbReference type="Proteomes" id="UP000022910">
    <property type="component" value="Unassembled WGS sequence"/>
</dbReference>
<feature type="compositionally biased region" description="Acidic residues" evidence="5">
    <location>
        <begin position="549"/>
        <end position="560"/>
    </location>
</feature>
<evidence type="ECO:0000313" key="7">
    <source>
        <dbReference type="EMBL" id="EXX58983.1"/>
    </source>
</evidence>
<organism evidence="7 8">
    <name type="scientific">Rhizophagus irregularis (strain DAOM 197198w)</name>
    <name type="common">Glomus intraradices</name>
    <dbReference type="NCBI Taxonomy" id="1432141"/>
    <lineage>
        <taxon>Eukaryota</taxon>
        <taxon>Fungi</taxon>
        <taxon>Fungi incertae sedis</taxon>
        <taxon>Mucoromycota</taxon>
        <taxon>Glomeromycotina</taxon>
        <taxon>Glomeromycetes</taxon>
        <taxon>Glomerales</taxon>
        <taxon>Glomeraceae</taxon>
        <taxon>Rhizophagus</taxon>
    </lineage>
</organism>
<sequence length="560" mass="65614">MSNIRRNLIYAAINRAWSLIDPNIHADLHKQYEFMQQTILADNSLTTDEKNEAIRLNNMYYDRDRILYNEGTRRICEYCNQECLAMTYCEYCIQNYLKAKFPNWTSGNNDIDNLIQKCQVESLMPNAIIEWIPYNNLQNIEYLTKGGFSKIYTAIWINGKYEEWDSENQQLQRLGEHDVILKELENIENASQNWFEEAKTHLSISNKRQEIVQCYGLTQNPSNGNYMLVMMKEDANLREFLQQNYNQLTWVEKIGIIYEIIDAIYYIHNESSIHRDLHSGNILYSQFNNAWSISDFGFCGPADKPLTSIYGNLPYIAPEIIDGKEYTVKSDIYSIGILMCEISSGQPPFNNYEHDYDLALRIINGMRPKMRSEIPLKYKNLMEQCWNANPSERPDVDTLLEEIREIKLYYQNNPNELPQLKAKIDKEANYTNISSKLFTSKIHKFENLPEPKNATEEEQEAFHSKLYDFNIPKNIDDFGQSSNQNNKRNSNAIEAGNTRLTNVFKELRVNSKSLDTVQNNYYRDTIQQPQTGDIDDDDEYNNPNLHSEEQEEFEIPDEGF</sequence>
<proteinExistence type="predicted"/>
<dbReference type="HOGENOM" id="CLU_000288_7_34_1"/>
<dbReference type="PANTHER" id="PTHR44329">
    <property type="entry name" value="SERINE/THREONINE-PROTEIN KINASE TNNI3K-RELATED"/>
    <property type="match status" value="1"/>
</dbReference>
<feature type="region of interest" description="Disordered" evidence="5">
    <location>
        <begin position="520"/>
        <end position="560"/>
    </location>
</feature>